<keyword evidence="10 12" id="KW-0472">Membrane</keyword>
<dbReference type="GO" id="GO:0042777">
    <property type="term" value="P:proton motive force-driven plasma membrane ATP synthesis"/>
    <property type="evidence" value="ECO:0007669"/>
    <property type="project" value="TreeGrafter"/>
</dbReference>
<dbReference type="EMBL" id="PTIU01000034">
    <property type="protein sequence ID" value="PPK52437.1"/>
    <property type="molecule type" value="Genomic_DNA"/>
</dbReference>
<reference evidence="14 17" key="1">
    <citation type="submission" date="2018-02" db="EMBL/GenBank/DDBJ databases">
        <title>Deep subsurface shale carbon reservoir microbial communities from Ohio and West Virginia, USA.</title>
        <authorList>
            <person name="Wrighton K."/>
        </authorList>
    </citation>
    <scope>NUCLEOTIDE SEQUENCE [LARGE SCALE GENOMIC DNA]</scope>
    <source>
        <strain evidence="14 17">UTICA-S1B6</strain>
    </source>
</reference>
<dbReference type="PANTHER" id="PTHR42823">
    <property type="entry name" value="ATP SYNTHASE SUBUNIT A, CHLOROPLASTIC"/>
    <property type="match status" value="1"/>
</dbReference>
<proteinExistence type="inferred from homology"/>
<keyword evidence="8 12" id="KW-1133">Transmembrane helix</keyword>
<accession>A0A2S6G2U9</accession>
<dbReference type="CDD" id="cd00310">
    <property type="entry name" value="ATP-synt_Fo_a_6"/>
    <property type="match status" value="1"/>
</dbReference>
<dbReference type="OrthoDB" id="9789241at2"/>
<dbReference type="NCBIfam" id="TIGR01131">
    <property type="entry name" value="ATP_synt_6_or_A"/>
    <property type="match status" value="1"/>
</dbReference>
<keyword evidence="17" id="KW-1185">Reference proteome</keyword>
<feature type="transmembrane region" description="Helical" evidence="12">
    <location>
        <begin position="61"/>
        <end position="79"/>
    </location>
</feature>
<reference evidence="15 16" key="2">
    <citation type="submission" date="2018-02" db="EMBL/GenBank/DDBJ databases">
        <title>Subsurface microbial communities from deep shales in Ohio and West Virginia, USA.</title>
        <authorList>
            <person name="Wrighton K."/>
        </authorList>
    </citation>
    <scope>NUCLEOTIDE SEQUENCE [LARGE SCALE GENOMIC DNA]</scope>
    <source>
        <strain evidence="15 16">UTICA-S1B9</strain>
    </source>
</reference>
<keyword evidence="11 12" id="KW-0066">ATP synthesis</keyword>
<dbReference type="Proteomes" id="UP000239446">
    <property type="component" value="Unassembled WGS sequence"/>
</dbReference>
<dbReference type="InterPro" id="IPR023011">
    <property type="entry name" value="ATP_synth_F0_asu_AS"/>
</dbReference>
<dbReference type="Gene3D" id="1.20.120.220">
    <property type="entry name" value="ATP synthase, F0 complex, subunit A"/>
    <property type="match status" value="1"/>
</dbReference>
<dbReference type="Pfam" id="PF00119">
    <property type="entry name" value="ATP-synt_A"/>
    <property type="match status" value="1"/>
</dbReference>
<evidence type="ECO:0000313" key="14">
    <source>
        <dbReference type="EMBL" id="PPK51177.1"/>
    </source>
</evidence>
<dbReference type="STRING" id="930118.SAMN05216429_10733"/>
<dbReference type="GO" id="GO:0045259">
    <property type="term" value="C:proton-transporting ATP synthase complex"/>
    <property type="evidence" value="ECO:0007669"/>
    <property type="project" value="UniProtKB-KW"/>
</dbReference>
<evidence type="ECO:0000256" key="5">
    <source>
        <dbReference type="ARBA" id="ARBA00022547"/>
    </source>
</evidence>
<sequence length="284" mass="31647">MAADTPVAYIQHHLTNLTYGKLPAGYERADGTVLQEAQWTMAHTAQEAADMGFMAFHVDTLGWSIAMGLLFLGLFRFAAKRVTEGAPGGLQNFVEIMFEFSQGIVRDVFHGRNPIIAPMALTLFVWIFLMNALDLVPVDYIPVLAHAMGLEYFKIVPTTDPNATFGIALGVFILILFYSFKVKGPGGFLKELSFTPFNHWSLVPFNLVLELLGLIIKPISLALRLFGNMYAGEVIFILIALLPLWVQWTLSVPWAIFHILVITLQAFIFTTLTVVYLSAAHEDH</sequence>
<keyword evidence="6 12" id="KW-0812">Transmembrane</keyword>
<dbReference type="RefSeq" id="WP_104417336.1">
    <property type="nucleotide sequence ID" value="NZ_PTIT01000015.1"/>
</dbReference>
<dbReference type="HAMAP" id="MF_01393">
    <property type="entry name" value="ATP_synth_a_bact"/>
    <property type="match status" value="1"/>
</dbReference>
<evidence type="ECO:0000256" key="3">
    <source>
        <dbReference type="ARBA" id="ARBA00022448"/>
    </source>
</evidence>
<evidence type="ECO:0000256" key="1">
    <source>
        <dbReference type="ARBA" id="ARBA00004141"/>
    </source>
</evidence>
<feature type="transmembrane region" description="Helical" evidence="12">
    <location>
        <begin position="254"/>
        <end position="279"/>
    </location>
</feature>
<evidence type="ECO:0000256" key="12">
    <source>
        <dbReference type="HAMAP-Rule" id="MF_01393"/>
    </source>
</evidence>
<feature type="transmembrane region" description="Helical" evidence="12">
    <location>
        <begin position="115"/>
        <end position="133"/>
    </location>
</feature>
<protein>
    <recommendedName>
        <fullName evidence="12 13">ATP synthase subunit a</fullName>
    </recommendedName>
    <alternativeName>
        <fullName evidence="12">ATP synthase F0 sector subunit a</fullName>
    </alternativeName>
    <alternativeName>
        <fullName evidence="12">F-ATPase subunit 6</fullName>
    </alternativeName>
</protein>
<dbReference type="PROSITE" id="PS00449">
    <property type="entry name" value="ATPASE_A"/>
    <property type="match status" value="1"/>
</dbReference>
<dbReference type="FunFam" id="1.20.120.220:FF:000002">
    <property type="entry name" value="ATP synthase subunit a"/>
    <property type="match status" value="1"/>
</dbReference>
<comment type="similarity">
    <text evidence="2 12 13">Belongs to the ATPase A chain family.</text>
</comment>
<keyword evidence="4 12" id="KW-1003">Cell membrane</keyword>
<keyword evidence="3 12" id="KW-0813">Transport</keyword>
<keyword evidence="7 12" id="KW-0375">Hydrogen ion transport</keyword>
<feature type="transmembrane region" description="Helical" evidence="12">
    <location>
        <begin position="163"/>
        <end position="180"/>
    </location>
</feature>
<evidence type="ECO:0000256" key="6">
    <source>
        <dbReference type="ARBA" id="ARBA00022692"/>
    </source>
</evidence>
<dbReference type="Proteomes" id="UP000239648">
    <property type="component" value="Unassembled WGS sequence"/>
</dbReference>
<organism evidence="15 16">
    <name type="scientific">Marinobacter persicus</name>
    <dbReference type="NCBI Taxonomy" id="930118"/>
    <lineage>
        <taxon>Bacteria</taxon>
        <taxon>Pseudomonadati</taxon>
        <taxon>Pseudomonadota</taxon>
        <taxon>Gammaproteobacteria</taxon>
        <taxon>Pseudomonadales</taxon>
        <taxon>Marinobacteraceae</taxon>
        <taxon>Marinobacter</taxon>
    </lineage>
</organism>
<dbReference type="InterPro" id="IPR045082">
    <property type="entry name" value="ATP_syn_F0_a_bact/chloroplast"/>
</dbReference>
<name>A0A2S6G2U9_9GAMM</name>
<evidence type="ECO:0000256" key="11">
    <source>
        <dbReference type="ARBA" id="ARBA00023310"/>
    </source>
</evidence>
<dbReference type="EMBL" id="PTIT01000015">
    <property type="protein sequence ID" value="PPK51177.1"/>
    <property type="molecule type" value="Genomic_DNA"/>
</dbReference>
<dbReference type="GO" id="GO:0046933">
    <property type="term" value="F:proton-transporting ATP synthase activity, rotational mechanism"/>
    <property type="evidence" value="ECO:0007669"/>
    <property type="project" value="UniProtKB-UniRule"/>
</dbReference>
<dbReference type="PANTHER" id="PTHR42823:SF3">
    <property type="entry name" value="ATP SYNTHASE SUBUNIT A, CHLOROPLASTIC"/>
    <property type="match status" value="1"/>
</dbReference>
<evidence type="ECO:0000256" key="2">
    <source>
        <dbReference type="ARBA" id="ARBA00006810"/>
    </source>
</evidence>
<evidence type="ECO:0000256" key="7">
    <source>
        <dbReference type="ARBA" id="ARBA00022781"/>
    </source>
</evidence>
<evidence type="ECO:0000256" key="10">
    <source>
        <dbReference type="ARBA" id="ARBA00023136"/>
    </source>
</evidence>
<comment type="caution">
    <text evidence="15">The sequence shown here is derived from an EMBL/GenBank/DDBJ whole genome shotgun (WGS) entry which is preliminary data.</text>
</comment>
<evidence type="ECO:0000313" key="17">
    <source>
        <dbReference type="Proteomes" id="UP000239648"/>
    </source>
</evidence>
<dbReference type="SUPFAM" id="SSF81336">
    <property type="entry name" value="F1F0 ATP synthase subunit A"/>
    <property type="match status" value="1"/>
</dbReference>
<evidence type="ECO:0000313" key="15">
    <source>
        <dbReference type="EMBL" id="PPK52437.1"/>
    </source>
</evidence>
<dbReference type="PRINTS" id="PR00123">
    <property type="entry name" value="ATPASEA"/>
</dbReference>
<dbReference type="AlphaFoldDB" id="A0A2S6G2U9"/>
<keyword evidence="5 12" id="KW-0138">CF(0)</keyword>
<dbReference type="InterPro" id="IPR000568">
    <property type="entry name" value="ATP_synth_F0_asu"/>
</dbReference>
<evidence type="ECO:0000256" key="4">
    <source>
        <dbReference type="ARBA" id="ARBA00022475"/>
    </source>
</evidence>
<feature type="transmembrane region" description="Helical" evidence="12">
    <location>
        <begin position="230"/>
        <end position="248"/>
    </location>
</feature>
<evidence type="ECO:0000313" key="16">
    <source>
        <dbReference type="Proteomes" id="UP000239446"/>
    </source>
</evidence>
<comment type="subcellular location">
    <subcellularLocation>
        <location evidence="12 13">Cell membrane</location>
        <topology evidence="12 13">Multi-pass membrane protein</topology>
    </subcellularLocation>
    <subcellularLocation>
        <location evidence="1">Membrane</location>
        <topology evidence="1">Multi-pass membrane protein</topology>
    </subcellularLocation>
</comment>
<evidence type="ECO:0000256" key="13">
    <source>
        <dbReference type="RuleBase" id="RU000483"/>
    </source>
</evidence>
<gene>
    <name evidence="12" type="primary">atpB</name>
    <name evidence="15" type="ORF">B0H24_103422</name>
    <name evidence="14" type="ORF">BY455_11554</name>
</gene>
<dbReference type="InterPro" id="IPR035908">
    <property type="entry name" value="F0_ATP_A_sf"/>
</dbReference>
<dbReference type="NCBIfam" id="NF004477">
    <property type="entry name" value="PRK05815.1-1"/>
    <property type="match status" value="1"/>
</dbReference>
<evidence type="ECO:0000256" key="9">
    <source>
        <dbReference type="ARBA" id="ARBA00023065"/>
    </source>
</evidence>
<keyword evidence="9 12" id="KW-0406">Ion transport</keyword>
<dbReference type="GO" id="GO:0005886">
    <property type="term" value="C:plasma membrane"/>
    <property type="evidence" value="ECO:0007669"/>
    <property type="project" value="UniProtKB-SubCell"/>
</dbReference>
<comment type="function">
    <text evidence="12 13">Key component of the proton channel; it plays a direct role in the translocation of protons across the membrane.</text>
</comment>
<evidence type="ECO:0000256" key="8">
    <source>
        <dbReference type="ARBA" id="ARBA00022989"/>
    </source>
</evidence>